<dbReference type="CDD" id="cd05233">
    <property type="entry name" value="SDR_c"/>
    <property type="match status" value="1"/>
</dbReference>
<dbReference type="PANTHER" id="PTHR43975">
    <property type="entry name" value="ZGC:101858"/>
    <property type="match status" value="1"/>
</dbReference>
<dbReference type="PRINTS" id="PR00081">
    <property type="entry name" value="GDHRDH"/>
</dbReference>
<sequence>MKVIVTGGSSGVGAALTRILVSKGHHVFITGRDAAAMEKLAAECNANKGGEAGKLHYAQGDVSDATVVSDHFSQALSHFGGSCDALVANAGCSVKRGKLEDCSEDGYDRVMNTNVKGVFLWLQRVVPHFRERNAGQVVVTSSVCGVRFTPTHAVYTASKFAVEVCKVTFGE</sequence>
<protein>
    <submittedName>
        <fullName evidence="1">Uncharacterized protein</fullName>
    </submittedName>
</protein>
<dbReference type="Proteomes" id="UP000007799">
    <property type="component" value="Unassembled WGS sequence"/>
</dbReference>
<dbReference type="Pfam" id="PF00106">
    <property type="entry name" value="adh_short"/>
    <property type="match status" value="1"/>
</dbReference>
<dbReference type="GeneID" id="16072287"/>
<dbReference type="InterPro" id="IPR036291">
    <property type="entry name" value="NAD(P)-bd_dom_sf"/>
</dbReference>
<dbReference type="RefSeq" id="XP_004991727.1">
    <property type="nucleotide sequence ID" value="XM_004991670.1"/>
</dbReference>
<evidence type="ECO:0000313" key="1">
    <source>
        <dbReference type="EMBL" id="EGD75806.1"/>
    </source>
</evidence>
<dbReference type="PANTHER" id="PTHR43975:SF2">
    <property type="entry name" value="EG:BACR7A4.14 PROTEIN-RELATED"/>
    <property type="match status" value="1"/>
</dbReference>
<accession>F2UGQ6</accession>
<proteinExistence type="predicted"/>
<dbReference type="AlphaFoldDB" id="F2UGQ6"/>
<name>F2UGQ6_SALR5</name>
<dbReference type="EMBL" id="GL832973">
    <property type="protein sequence ID" value="EGD75806.1"/>
    <property type="molecule type" value="Genomic_DNA"/>
</dbReference>
<dbReference type="KEGG" id="sre:PTSG_07924"/>
<dbReference type="SUPFAM" id="SSF51735">
    <property type="entry name" value="NAD(P)-binding Rossmann-fold domains"/>
    <property type="match status" value="1"/>
</dbReference>
<organism evidence="2">
    <name type="scientific">Salpingoeca rosetta (strain ATCC 50818 / BSB-021)</name>
    <dbReference type="NCBI Taxonomy" id="946362"/>
    <lineage>
        <taxon>Eukaryota</taxon>
        <taxon>Choanoflagellata</taxon>
        <taxon>Craspedida</taxon>
        <taxon>Salpingoecidae</taxon>
        <taxon>Salpingoeca</taxon>
    </lineage>
</organism>
<keyword evidence="2" id="KW-1185">Reference proteome</keyword>
<dbReference type="OrthoDB" id="1933717at2759"/>
<dbReference type="InParanoid" id="F2UGQ6"/>
<dbReference type="STRING" id="946362.F2UGQ6"/>
<gene>
    <name evidence="1" type="ORF">PTSG_07924</name>
</gene>
<evidence type="ECO:0000313" key="2">
    <source>
        <dbReference type="Proteomes" id="UP000007799"/>
    </source>
</evidence>
<dbReference type="Gene3D" id="3.40.50.720">
    <property type="entry name" value="NAD(P)-binding Rossmann-like Domain"/>
    <property type="match status" value="1"/>
</dbReference>
<reference evidence="1" key="1">
    <citation type="submission" date="2009-08" db="EMBL/GenBank/DDBJ databases">
        <title>Annotation of Salpingoeca rosetta.</title>
        <authorList>
            <consortium name="The Broad Institute Genome Sequencing Platform"/>
            <person name="Russ C."/>
            <person name="Cuomo C."/>
            <person name="Burger G."/>
            <person name="Gray M.W."/>
            <person name="Holland P.W.H."/>
            <person name="King N."/>
            <person name="Lang F.B.F."/>
            <person name="Roger A.J."/>
            <person name="Ruiz-Trillo I."/>
            <person name="Young S.K."/>
            <person name="Zeng Q."/>
            <person name="Gargeya S."/>
            <person name="Alvarado L."/>
            <person name="Berlin A."/>
            <person name="Chapman S.B."/>
            <person name="Chen Z."/>
            <person name="Freedman E."/>
            <person name="Gellesch M."/>
            <person name="Goldberg J."/>
            <person name="Griggs A."/>
            <person name="Gujja S."/>
            <person name="Heilman E."/>
            <person name="Heiman D."/>
            <person name="Howarth C."/>
            <person name="Mehta T."/>
            <person name="Neiman D."/>
            <person name="Pearson M."/>
            <person name="Roberts A."/>
            <person name="Saif S."/>
            <person name="Shea T."/>
            <person name="Shenoy N."/>
            <person name="Sisk P."/>
            <person name="Stolte C."/>
            <person name="Sykes S."/>
            <person name="White J."/>
            <person name="Yandava C."/>
            <person name="Haas B."/>
            <person name="Nusbaum C."/>
            <person name="Birren B."/>
        </authorList>
    </citation>
    <scope>NUCLEOTIDE SEQUENCE [LARGE SCALE GENOMIC DNA]</scope>
    <source>
        <strain evidence="1">ATCC 50818</strain>
    </source>
</reference>
<dbReference type="eggNOG" id="KOG0725">
    <property type="taxonomic scope" value="Eukaryota"/>
</dbReference>
<dbReference type="InterPro" id="IPR002347">
    <property type="entry name" value="SDR_fam"/>
</dbReference>